<evidence type="ECO:0000256" key="8">
    <source>
        <dbReference type="ARBA" id="ARBA00022970"/>
    </source>
</evidence>
<keyword evidence="10 11" id="KW-0472">Membrane</keyword>
<reference evidence="14" key="1">
    <citation type="journal article" date="2009" name="Environ. Microbiol.">
        <title>Contribution of mobile genetic elements to Desulfovibrio vulgaris genome plasticity.</title>
        <authorList>
            <person name="Walker C.B."/>
            <person name="Stolyar S."/>
            <person name="Chivian D."/>
            <person name="Pinel N."/>
            <person name="Gabster J.A."/>
            <person name="Dehal P.S."/>
            <person name="He Z."/>
            <person name="Yang Z.K."/>
            <person name="Yen H.C."/>
            <person name="Zhou J."/>
            <person name="Wall J.D."/>
            <person name="Hazen T.C."/>
            <person name="Arkin A.P."/>
            <person name="Stahl D.A."/>
        </authorList>
    </citation>
    <scope>NUCLEOTIDE SEQUENCE [LARGE SCALE GENOMIC DNA]</scope>
    <source>
        <strain evidence="14">DP4</strain>
    </source>
</reference>
<dbReference type="FunFam" id="1.10.3720.10:FF:000033">
    <property type="entry name" value="Polar amino acid ABC transporter permease"/>
    <property type="match status" value="1"/>
</dbReference>
<keyword evidence="5 11" id="KW-0813">Transport</keyword>
<organism evidence="13 14">
    <name type="scientific">Nitratidesulfovibrio vulgaris (strain DP4)</name>
    <name type="common">Desulfovibrio vulgaris</name>
    <dbReference type="NCBI Taxonomy" id="391774"/>
    <lineage>
        <taxon>Bacteria</taxon>
        <taxon>Pseudomonadati</taxon>
        <taxon>Thermodesulfobacteriota</taxon>
        <taxon>Desulfovibrionia</taxon>
        <taxon>Desulfovibrionales</taxon>
        <taxon>Desulfovibrionaceae</taxon>
        <taxon>Nitratidesulfovibrio</taxon>
    </lineage>
</organism>
<evidence type="ECO:0000256" key="1">
    <source>
        <dbReference type="ARBA" id="ARBA00003159"/>
    </source>
</evidence>
<dbReference type="GO" id="GO:0022857">
    <property type="term" value="F:transmembrane transporter activity"/>
    <property type="evidence" value="ECO:0007669"/>
    <property type="project" value="InterPro"/>
</dbReference>
<keyword evidence="7 11" id="KW-0812">Transmembrane</keyword>
<feature type="transmembrane region" description="Helical" evidence="11">
    <location>
        <begin position="130"/>
        <end position="149"/>
    </location>
</feature>
<comment type="function">
    <text evidence="1">Part of the binding-protein-dependent transport system for glutamine; probably responsible for the translocation of the substrate across the membrane.</text>
</comment>
<evidence type="ECO:0000256" key="2">
    <source>
        <dbReference type="ARBA" id="ARBA00004429"/>
    </source>
</evidence>
<keyword evidence="6" id="KW-1003">Cell membrane</keyword>
<dbReference type="InterPro" id="IPR000515">
    <property type="entry name" value="MetI-like"/>
</dbReference>
<evidence type="ECO:0000259" key="12">
    <source>
        <dbReference type="PROSITE" id="PS50928"/>
    </source>
</evidence>
<dbReference type="InterPro" id="IPR010065">
    <property type="entry name" value="AA_ABC_transptr_permease_3TM"/>
</dbReference>
<dbReference type="Proteomes" id="UP000009173">
    <property type="component" value="Chromosome"/>
</dbReference>
<dbReference type="PANTHER" id="PTHR30614">
    <property type="entry name" value="MEMBRANE COMPONENT OF AMINO ACID ABC TRANSPORTER"/>
    <property type="match status" value="1"/>
</dbReference>
<name>A0A0H3A8A9_NITV4</name>
<keyword evidence="8" id="KW-0029">Amino-acid transport</keyword>
<dbReference type="AlphaFoldDB" id="A0A0H3A8A9"/>
<evidence type="ECO:0000313" key="13">
    <source>
        <dbReference type="EMBL" id="ABM28842.1"/>
    </source>
</evidence>
<evidence type="ECO:0000256" key="3">
    <source>
        <dbReference type="ARBA" id="ARBA00010072"/>
    </source>
</evidence>
<dbReference type="Gene3D" id="1.10.3720.10">
    <property type="entry name" value="MetI-like"/>
    <property type="match status" value="1"/>
</dbReference>
<dbReference type="Pfam" id="PF00528">
    <property type="entry name" value="BPD_transp_1"/>
    <property type="match status" value="1"/>
</dbReference>
<feature type="transmembrane region" description="Helical" evidence="11">
    <location>
        <begin position="225"/>
        <end position="245"/>
    </location>
</feature>
<evidence type="ECO:0000256" key="6">
    <source>
        <dbReference type="ARBA" id="ARBA00022475"/>
    </source>
</evidence>
<dbReference type="KEGG" id="dvl:Dvul_1825"/>
<dbReference type="PANTHER" id="PTHR30614:SF20">
    <property type="entry name" value="GLUTAMINE TRANSPORT SYSTEM PERMEASE PROTEIN GLNP"/>
    <property type="match status" value="1"/>
</dbReference>
<dbReference type="EMBL" id="CP000527">
    <property type="protein sequence ID" value="ABM28842.1"/>
    <property type="molecule type" value="Genomic_DNA"/>
</dbReference>
<dbReference type="InterPro" id="IPR035906">
    <property type="entry name" value="MetI-like_sf"/>
</dbReference>
<comment type="similarity">
    <text evidence="3">Belongs to the binding-protein-dependent transport system permease family. HisMQ subfamily.</text>
</comment>
<dbReference type="SUPFAM" id="SSF161098">
    <property type="entry name" value="MetI-like"/>
    <property type="match status" value="1"/>
</dbReference>
<keyword evidence="9 11" id="KW-1133">Transmembrane helix</keyword>
<dbReference type="RefSeq" id="WP_011792490.1">
    <property type="nucleotide sequence ID" value="NC_008751.1"/>
</dbReference>
<evidence type="ECO:0000256" key="7">
    <source>
        <dbReference type="ARBA" id="ARBA00022692"/>
    </source>
</evidence>
<evidence type="ECO:0000256" key="11">
    <source>
        <dbReference type="RuleBase" id="RU363032"/>
    </source>
</evidence>
<evidence type="ECO:0000256" key="4">
    <source>
        <dbReference type="ARBA" id="ARBA00016506"/>
    </source>
</evidence>
<comment type="subcellular location">
    <subcellularLocation>
        <location evidence="2">Cell inner membrane</location>
        <topology evidence="2">Multi-pass membrane protein</topology>
    </subcellularLocation>
    <subcellularLocation>
        <location evidence="11">Cell membrane</location>
        <topology evidence="11">Multi-pass membrane protein</topology>
    </subcellularLocation>
</comment>
<gene>
    <name evidence="13" type="ordered locus">Dvul_1825</name>
</gene>
<dbReference type="NCBIfam" id="TIGR01726">
    <property type="entry name" value="HEQRo_perm_3TM"/>
    <property type="match status" value="1"/>
</dbReference>
<dbReference type="GO" id="GO:0043190">
    <property type="term" value="C:ATP-binding cassette (ABC) transporter complex"/>
    <property type="evidence" value="ECO:0007669"/>
    <property type="project" value="InterPro"/>
</dbReference>
<sequence length="262" mass="29374">MSEHQNVRIEITDGASIPDPKERRLITAWSLSFLAAIGTLIYLCASQPDPYWRLLQFLPDGILVTFQVTVFSIICSIPIGLITGLGRLSRNRGINLVASTYVEVVRGIPLLVQLFYIYYALGRFLKVPDMLAAIIALSVCYGAYMGEVFRAGIEAIPKGQTEAARSLGFNRVETMFLVVLPQAWRTILPPVGNEFIAMLKDTSLVSIIAVADILRRGREFASESFQYFETYTMIALVYLLITLLLSKGVSIMEARLNYYDRR</sequence>
<accession>A0A0H3A8A9</accession>
<dbReference type="PROSITE" id="PS50928">
    <property type="entry name" value="ABC_TM1"/>
    <property type="match status" value="1"/>
</dbReference>
<dbReference type="HOGENOM" id="CLU_019602_1_1_7"/>
<protein>
    <recommendedName>
        <fullName evidence="4">Putative glutamine transport system permease protein GlnP</fullName>
    </recommendedName>
</protein>
<feature type="transmembrane region" description="Helical" evidence="11">
    <location>
        <begin position="25"/>
        <end position="43"/>
    </location>
</feature>
<evidence type="ECO:0000256" key="9">
    <source>
        <dbReference type="ARBA" id="ARBA00022989"/>
    </source>
</evidence>
<dbReference type="InterPro" id="IPR043429">
    <property type="entry name" value="ArtM/GltK/GlnP/TcyL/YhdX-like"/>
</dbReference>
<dbReference type="CDD" id="cd06261">
    <property type="entry name" value="TM_PBP2"/>
    <property type="match status" value="1"/>
</dbReference>
<feature type="transmembrane region" description="Helical" evidence="11">
    <location>
        <begin position="63"/>
        <end position="82"/>
    </location>
</feature>
<feature type="transmembrane region" description="Helical" evidence="11">
    <location>
        <begin position="94"/>
        <end position="118"/>
    </location>
</feature>
<evidence type="ECO:0000256" key="10">
    <source>
        <dbReference type="ARBA" id="ARBA00023136"/>
    </source>
</evidence>
<feature type="domain" description="ABC transmembrane type-1" evidence="12">
    <location>
        <begin position="62"/>
        <end position="249"/>
    </location>
</feature>
<proteinExistence type="inferred from homology"/>
<evidence type="ECO:0000313" key="14">
    <source>
        <dbReference type="Proteomes" id="UP000009173"/>
    </source>
</evidence>
<evidence type="ECO:0000256" key="5">
    <source>
        <dbReference type="ARBA" id="ARBA00022448"/>
    </source>
</evidence>
<dbReference type="GO" id="GO:0006865">
    <property type="term" value="P:amino acid transport"/>
    <property type="evidence" value="ECO:0007669"/>
    <property type="project" value="UniProtKB-KW"/>
</dbReference>